<reference evidence="3" key="1">
    <citation type="journal article" date="2012" name="Nature">
        <title>A physical, genetic and functional sequence assembly of the barley genome.</title>
        <authorList>
            <consortium name="The International Barley Genome Sequencing Consortium"/>
            <person name="Mayer K.F."/>
            <person name="Waugh R."/>
            <person name="Brown J.W."/>
            <person name="Schulman A."/>
            <person name="Langridge P."/>
            <person name="Platzer M."/>
            <person name="Fincher G.B."/>
            <person name="Muehlbauer G.J."/>
            <person name="Sato K."/>
            <person name="Close T.J."/>
            <person name="Wise R.P."/>
            <person name="Stein N."/>
        </authorList>
    </citation>
    <scope>NUCLEOTIDE SEQUENCE [LARGE SCALE GENOMIC DNA]</scope>
    <source>
        <strain evidence="3">cv. Morex</strain>
    </source>
</reference>
<dbReference type="PANTHER" id="PTHR34146:SF10">
    <property type="entry name" value="RNASE H TYPE-1 DOMAIN-CONTAINING PROTEIN"/>
    <property type="match status" value="1"/>
</dbReference>
<dbReference type="AlphaFoldDB" id="A0A8I7BJH2"/>
<accession>A0A8I7BJH2</accession>
<dbReference type="Gene3D" id="3.30.420.10">
    <property type="entry name" value="Ribonuclease H-like superfamily/Ribonuclease H"/>
    <property type="match status" value="1"/>
</dbReference>
<sequence>MQGRTRKTELLIVGPKIYTDAAFRTKKVPGLSQGEVATGVGVYISMPFNQKETNVQVQASASPTSNPLQVESLALSFAAHLASQLNIAHPTFLLDCLALALVAASGNISDSATPWNIRKSLASLFKCTSNFHPRVFHISREINGIAHNLAQQVFHSDGHTQHSCFATNHSEVSCPLLHLLSNFQIQGFRIHTIHCY</sequence>
<name>A0A8I7BJH2_HORVV</name>
<evidence type="ECO:0000313" key="3">
    <source>
        <dbReference type="Proteomes" id="UP000011116"/>
    </source>
</evidence>
<feature type="domain" description="RNase H type-1" evidence="1">
    <location>
        <begin position="32"/>
        <end position="152"/>
    </location>
</feature>
<reference evidence="2" key="3">
    <citation type="submission" date="2022-01" db="UniProtKB">
        <authorList>
            <consortium name="EnsemblPlants"/>
        </authorList>
    </citation>
    <scope>IDENTIFICATION</scope>
    <source>
        <strain evidence="2">subsp. vulgare</strain>
    </source>
</reference>
<dbReference type="PANTHER" id="PTHR34146">
    <property type="entry name" value="POLYNUCLEOTIDYL TRANSFERASE, RIBONUCLEASE H-LIKE SUPERFAMILY PROTEIN-RELATED"/>
    <property type="match status" value="1"/>
</dbReference>
<reference evidence="2" key="2">
    <citation type="submission" date="2020-10" db="EMBL/GenBank/DDBJ databases">
        <authorList>
            <person name="Scholz U."/>
            <person name="Mascher M."/>
            <person name="Fiebig A."/>
        </authorList>
    </citation>
    <scope>NUCLEOTIDE SEQUENCE [LARGE SCALE GENOMIC DNA]</scope>
    <source>
        <strain evidence="2">cv. Morex</strain>
    </source>
</reference>
<protein>
    <recommendedName>
        <fullName evidence="1">RNase H type-1 domain-containing protein</fullName>
    </recommendedName>
</protein>
<dbReference type="GO" id="GO:0004523">
    <property type="term" value="F:RNA-DNA hybrid ribonuclease activity"/>
    <property type="evidence" value="ECO:0007669"/>
    <property type="project" value="InterPro"/>
</dbReference>
<dbReference type="InterPro" id="IPR002156">
    <property type="entry name" value="RNaseH_domain"/>
</dbReference>
<organism evidence="2 3">
    <name type="scientific">Hordeum vulgare subsp. vulgare</name>
    <name type="common">Domesticated barley</name>
    <dbReference type="NCBI Taxonomy" id="112509"/>
    <lineage>
        <taxon>Eukaryota</taxon>
        <taxon>Viridiplantae</taxon>
        <taxon>Streptophyta</taxon>
        <taxon>Embryophyta</taxon>
        <taxon>Tracheophyta</taxon>
        <taxon>Spermatophyta</taxon>
        <taxon>Magnoliopsida</taxon>
        <taxon>Liliopsida</taxon>
        <taxon>Poales</taxon>
        <taxon>Poaceae</taxon>
        <taxon>BOP clade</taxon>
        <taxon>Pooideae</taxon>
        <taxon>Triticodae</taxon>
        <taxon>Triticeae</taxon>
        <taxon>Hordeinae</taxon>
        <taxon>Hordeum</taxon>
    </lineage>
</organism>
<dbReference type="Pfam" id="PF13456">
    <property type="entry name" value="RVT_3"/>
    <property type="match status" value="1"/>
</dbReference>
<dbReference type="InterPro" id="IPR036397">
    <property type="entry name" value="RNaseH_sf"/>
</dbReference>
<dbReference type="EnsemblPlants" id="HORVU.MOREX.r3.7HG0711280.1">
    <property type="protein sequence ID" value="HORVU.MOREX.r3.7HG0711280.1.CDS1"/>
    <property type="gene ID" value="HORVU.MOREX.r3.7HG0711280"/>
</dbReference>
<dbReference type="GO" id="GO:0003676">
    <property type="term" value="F:nucleic acid binding"/>
    <property type="evidence" value="ECO:0007669"/>
    <property type="project" value="InterPro"/>
</dbReference>
<keyword evidence="3" id="KW-1185">Reference proteome</keyword>
<dbReference type="Proteomes" id="UP000011116">
    <property type="component" value="Chromosome 7H"/>
</dbReference>
<dbReference type="Gramene" id="HORVU.MOREX.r3.7HG0711280.1">
    <property type="protein sequence ID" value="HORVU.MOREX.r3.7HG0711280.1.CDS1"/>
    <property type="gene ID" value="HORVU.MOREX.r3.7HG0711280"/>
</dbReference>
<evidence type="ECO:0000259" key="1">
    <source>
        <dbReference type="Pfam" id="PF13456"/>
    </source>
</evidence>
<evidence type="ECO:0000313" key="2">
    <source>
        <dbReference type="EnsemblPlants" id="HORVU.MOREX.r3.7HG0711280.1.CDS1"/>
    </source>
</evidence>
<dbReference type="SMR" id="A0A8I7BJH2"/>
<proteinExistence type="predicted"/>